<keyword evidence="3 5" id="KW-0949">S-adenosyl-L-methionine</keyword>
<keyword evidence="4 5" id="KW-0694">RNA-binding</keyword>
<feature type="region of interest" description="Disordered" evidence="6">
    <location>
        <begin position="1"/>
        <end position="30"/>
    </location>
</feature>
<dbReference type="Pfam" id="PF01189">
    <property type="entry name" value="Methyltr_RsmB-F"/>
    <property type="match status" value="1"/>
</dbReference>
<dbReference type="PANTHER" id="PTHR22807:SF4">
    <property type="entry name" value="28S RRNA (CYTOSINE-C(5))-METHYLTRANSFERASE"/>
    <property type="match status" value="1"/>
</dbReference>
<feature type="binding site" evidence="5">
    <location>
        <position position="322"/>
    </location>
    <ligand>
        <name>S-adenosyl-L-methionine</name>
        <dbReference type="ChEBI" id="CHEBI:59789"/>
    </ligand>
</feature>
<dbReference type="Gene3D" id="3.40.50.150">
    <property type="entry name" value="Vaccinia Virus protein VP39"/>
    <property type="match status" value="1"/>
</dbReference>
<gene>
    <name evidence="9" type="ORF">P3X46_019746</name>
</gene>
<dbReference type="InterPro" id="IPR049561">
    <property type="entry name" value="NSUN5_7_fdxn-like"/>
</dbReference>
<dbReference type="InterPro" id="IPR049560">
    <property type="entry name" value="MeTrfase_RsmB-F_NOP2_cat"/>
</dbReference>
<dbReference type="CDD" id="cd02440">
    <property type="entry name" value="AdoMet_MTases"/>
    <property type="match status" value="1"/>
</dbReference>
<dbReference type="InterPro" id="IPR048889">
    <property type="entry name" value="NSUN5_RCM1_N"/>
</dbReference>
<keyword evidence="2 5" id="KW-0808">Transferase</keyword>
<evidence type="ECO:0000256" key="4">
    <source>
        <dbReference type="ARBA" id="ARBA00022884"/>
    </source>
</evidence>
<comment type="similarity">
    <text evidence="5">Belongs to the class I-like SAM-binding methyltransferase superfamily. RsmB/NOP family.</text>
</comment>
<dbReference type="PRINTS" id="PR02008">
    <property type="entry name" value="RCMTFAMILY"/>
</dbReference>
<dbReference type="EMBL" id="JARPOI010000011">
    <property type="protein sequence ID" value="KAJ9168189.1"/>
    <property type="molecule type" value="Genomic_DNA"/>
</dbReference>
<reference evidence="9" key="1">
    <citation type="journal article" date="2023" name="Plant Biotechnol. J.">
        <title>Chromosome-level wild Hevea brasiliensis genome provides new tools for genomic-assisted breeding and valuable loci to elevate rubber yield.</title>
        <authorList>
            <person name="Cheng H."/>
            <person name="Song X."/>
            <person name="Hu Y."/>
            <person name="Wu T."/>
            <person name="Yang Q."/>
            <person name="An Z."/>
            <person name="Feng S."/>
            <person name="Deng Z."/>
            <person name="Wu W."/>
            <person name="Zeng X."/>
            <person name="Tu M."/>
            <person name="Wang X."/>
            <person name="Huang H."/>
        </authorList>
    </citation>
    <scope>NUCLEOTIDE SEQUENCE</scope>
    <source>
        <strain evidence="9">MT/VB/25A 57/8</strain>
    </source>
</reference>
<dbReference type="InterPro" id="IPR029063">
    <property type="entry name" value="SAM-dependent_MTases_sf"/>
</dbReference>
<feature type="binding site" evidence="5">
    <location>
        <begin position="251"/>
        <end position="257"/>
    </location>
    <ligand>
        <name>S-adenosyl-L-methionine</name>
        <dbReference type="ChEBI" id="CHEBI:59789"/>
    </ligand>
</feature>
<keyword evidence="7" id="KW-0812">Transmembrane</keyword>
<evidence type="ECO:0000256" key="3">
    <source>
        <dbReference type="ARBA" id="ARBA00022691"/>
    </source>
</evidence>
<evidence type="ECO:0000256" key="6">
    <source>
        <dbReference type="SAM" id="MobiDB-lite"/>
    </source>
</evidence>
<keyword evidence="7" id="KW-1133">Transmembrane helix</keyword>
<dbReference type="InterPro" id="IPR001678">
    <property type="entry name" value="MeTrfase_RsmB-F_NOP2_dom"/>
</dbReference>
<sequence length="512" mass="57128">MVRKKALSSKPKPSAAAEKSENRRPSNAERSAYFARREAAKVLRSVLQGDAQRHAVGSIKSLVYGPSVKNKKATFALVCQTLKHLPIIKNVLESAAILNSKWKRQEELIYIIVYDILFGQEISLVGGDAEKFLIGRKNALQSALAKLLVGKKVRSIEDLIDFYQPPDVSKPCCVRVNTLKADVDCALLELGKQFTVRKDDIVPDLLILPPHTDLHNHPLVLNGSVFLQGKASSMVAAVLAPKPGWEVLDACSAPGNKTVHLAALMRGKGKIIACELNKDRIKRLEDTVRLSGATNIEVLHGDFLNLNPKDPSFSKIRAILLDPSCSGSGTTAQRLDYLLPSHATDVTDTERLKKLSAFQKKALAHALSFPAVERVVYSTCSVNQIENEDVIMSVLPLATSHGFQLVTPFPQWHRRGLPVFRGSENLLRTDPIEDQEGFFIALFVKKSNINDSEEQNGIRNNPRTISTQKRHFKRYSHVNRKNILMPAVYSGALKIWYFRLILQRRTRRTKLV</sequence>
<proteinExistence type="inferred from homology"/>
<feature type="compositionally biased region" description="Basic and acidic residues" evidence="6">
    <location>
        <begin position="18"/>
        <end position="27"/>
    </location>
</feature>
<dbReference type="Pfam" id="PF21148">
    <property type="entry name" value="NSUN5_fdxn-like"/>
    <property type="match status" value="1"/>
</dbReference>
<feature type="binding site" evidence="5">
    <location>
        <position position="302"/>
    </location>
    <ligand>
        <name>S-adenosyl-L-methionine</name>
        <dbReference type="ChEBI" id="CHEBI:59789"/>
    </ligand>
</feature>
<accession>A0ABQ9LNR0</accession>
<organism evidence="9 10">
    <name type="scientific">Hevea brasiliensis</name>
    <name type="common">Para rubber tree</name>
    <name type="synonym">Siphonia brasiliensis</name>
    <dbReference type="NCBI Taxonomy" id="3981"/>
    <lineage>
        <taxon>Eukaryota</taxon>
        <taxon>Viridiplantae</taxon>
        <taxon>Streptophyta</taxon>
        <taxon>Embryophyta</taxon>
        <taxon>Tracheophyta</taxon>
        <taxon>Spermatophyta</taxon>
        <taxon>Magnoliopsida</taxon>
        <taxon>eudicotyledons</taxon>
        <taxon>Gunneridae</taxon>
        <taxon>Pentapetalae</taxon>
        <taxon>rosids</taxon>
        <taxon>fabids</taxon>
        <taxon>Malpighiales</taxon>
        <taxon>Euphorbiaceae</taxon>
        <taxon>Crotonoideae</taxon>
        <taxon>Micrandreae</taxon>
        <taxon>Hevea</taxon>
    </lineage>
</organism>
<comment type="caution">
    <text evidence="9">The sequence shown here is derived from an EMBL/GenBank/DDBJ whole genome shotgun (WGS) entry which is preliminary data.</text>
</comment>
<evidence type="ECO:0000256" key="5">
    <source>
        <dbReference type="PROSITE-ProRule" id="PRU01023"/>
    </source>
</evidence>
<protein>
    <recommendedName>
        <fullName evidence="8">SAM-dependent MTase RsmB/NOP-type domain-containing protein</fullName>
    </recommendedName>
</protein>
<evidence type="ECO:0000313" key="9">
    <source>
        <dbReference type="EMBL" id="KAJ9168189.1"/>
    </source>
</evidence>
<dbReference type="Proteomes" id="UP001174677">
    <property type="component" value="Chromosome 11"/>
</dbReference>
<dbReference type="PROSITE" id="PS51686">
    <property type="entry name" value="SAM_MT_RSMB_NOP"/>
    <property type="match status" value="1"/>
</dbReference>
<keyword evidence="10" id="KW-1185">Reference proteome</keyword>
<dbReference type="SUPFAM" id="SSF53335">
    <property type="entry name" value="S-adenosyl-L-methionine-dependent methyltransferases"/>
    <property type="match status" value="1"/>
</dbReference>
<feature type="active site" description="Nucleophile" evidence="5">
    <location>
        <position position="380"/>
    </location>
</feature>
<dbReference type="Gene3D" id="3.30.70.1170">
    <property type="entry name" value="Sun protein, domain 3"/>
    <property type="match status" value="1"/>
</dbReference>
<dbReference type="Pfam" id="PF21153">
    <property type="entry name" value="NSUN5_N"/>
    <property type="match status" value="1"/>
</dbReference>
<evidence type="ECO:0000259" key="8">
    <source>
        <dbReference type="PROSITE" id="PS51686"/>
    </source>
</evidence>
<evidence type="ECO:0000256" key="1">
    <source>
        <dbReference type="ARBA" id="ARBA00022603"/>
    </source>
</evidence>
<feature type="transmembrane region" description="Helical" evidence="7">
    <location>
        <begin position="483"/>
        <end position="502"/>
    </location>
</feature>
<evidence type="ECO:0000256" key="7">
    <source>
        <dbReference type="SAM" id="Phobius"/>
    </source>
</evidence>
<dbReference type="InterPro" id="IPR023267">
    <property type="entry name" value="RCMT"/>
</dbReference>
<name>A0ABQ9LNR0_HEVBR</name>
<evidence type="ECO:0000313" key="10">
    <source>
        <dbReference type="Proteomes" id="UP001174677"/>
    </source>
</evidence>
<evidence type="ECO:0000256" key="2">
    <source>
        <dbReference type="ARBA" id="ARBA00022679"/>
    </source>
</evidence>
<keyword evidence="7" id="KW-0472">Membrane</keyword>
<keyword evidence="1 5" id="KW-0489">Methyltransferase</keyword>
<feature type="binding site" evidence="5">
    <location>
        <position position="275"/>
    </location>
    <ligand>
        <name>S-adenosyl-L-methionine</name>
        <dbReference type="ChEBI" id="CHEBI:59789"/>
    </ligand>
</feature>
<feature type="compositionally biased region" description="Low complexity" evidence="6">
    <location>
        <begin position="8"/>
        <end position="17"/>
    </location>
</feature>
<dbReference type="PANTHER" id="PTHR22807">
    <property type="entry name" value="NOP2 YEAST -RELATED NOL1/NOP2/FMU SUN DOMAIN-CONTAINING"/>
    <property type="match status" value="1"/>
</dbReference>
<feature type="domain" description="SAM-dependent MTase RsmB/NOP-type" evidence="8">
    <location>
        <begin position="162"/>
        <end position="446"/>
    </location>
</feature>